<organism evidence="2 3">
    <name type="scientific">Bordetella ansorpii</name>
    <dbReference type="NCBI Taxonomy" id="288768"/>
    <lineage>
        <taxon>Bacteria</taxon>
        <taxon>Pseudomonadati</taxon>
        <taxon>Pseudomonadota</taxon>
        <taxon>Betaproteobacteria</taxon>
        <taxon>Burkholderiales</taxon>
        <taxon>Alcaligenaceae</taxon>
        <taxon>Bordetella</taxon>
    </lineage>
</organism>
<dbReference type="Proteomes" id="UP000077037">
    <property type="component" value="Unassembled WGS sequence"/>
</dbReference>
<dbReference type="PANTHER" id="PTHR42993">
    <property type="entry name" value="MAOC-LIKE DEHYDRATASE DOMAIN-CONTAINING PROTEIN"/>
    <property type="match status" value="1"/>
</dbReference>
<dbReference type="SUPFAM" id="SSF54637">
    <property type="entry name" value="Thioesterase/thiol ester dehydrase-isomerase"/>
    <property type="match status" value="1"/>
</dbReference>
<proteinExistence type="predicted"/>
<dbReference type="OrthoDB" id="9801735at2"/>
<dbReference type="Gene3D" id="3.10.129.10">
    <property type="entry name" value="Hotdog Thioesterase"/>
    <property type="match status" value="1"/>
</dbReference>
<dbReference type="EMBL" id="FKBS01000014">
    <property type="protein sequence ID" value="SAI28563.1"/>
    <property type="molecule type" value="Genomic_DNA"/>
</dbReference>
<dbReference type="GO" id="GO:0004300">
    <property type="term" value="F:enoyl-CoA hydratase activity"/>
    <property type="evidence" value="ECO:0007669"/>
    <property type="project" value="UniProtKB-EC"/>
</dbReference>
<evidence type="ECO:0000259" key="1">
    <source>
        <dbReference type="Pfam" id="PF01575"/>
    </source>
</evidence>
<protein>
    <submittedName>
        <fullName evidence="2">Acyl dehydratase</fullName>
        <ecNumber evidence="2">4.2.1.17</ecNumber>
    </submittedName>
</protein>
<dbReference type="Pfam" id="PF01575">
    <property type="entry name" value="MaoC_dehydratas"/>
    <property type="match status" value="1"/>
</dbReference>
<name>A0A157P4W7_9BORD</name>
<dbReference type="InterPro" id="IPR002539">
    <property type="entry name" value="MaoC-like_dom"/>
</dbReference>
<dbReference type="AlphaFoldDB" id="A0A157P4W7"/>
<accession>A0A157P4W7</accession>
<dbReference type="InterPro" id="IPR029069">
    <property type="entry name" value="HotDog_dom_sf"/>
</dbReference>
<dbReference type="PANTHER" id="PTHR42993:SF1">
    <property type="entry name" value="MAOC-LIKE DEHYDRATASE DOMAIN-CONTAINING PROTEIN"/>
    <property type="match status" value="1"/>
</dbReference>
<reference evidence="2 3" key="1">
    <citation type="submission" date="2016-03" db="EMBL/GenBank/DDBJ databases">
        <authorList>
            <consortium name="Pathogen Informatics"/>
        </authorList>
    </citation>
    <scope>NUCLEOTIDE SEQUENCE [LARGE SCALE GENOMIC DNA]</scope>
    <source>
        <strain evidence="2 3">NCTC13364</strain>
    </source>
</reference>
<dbReference type="EC" id="4.2.1.17" evidence="2"/>
<gene>
    <name evidence="2" type="ORF">SAMEA1982600_02263</name>
</gene>
<keyword evidence="2" id="KW-0456">Lyase</keyword>
<evidence type="ECO:0000313" key="2">
    <source>
        <dbReference type="EMBL" id="SAI28563.1"/>
    </source>
</evidence>
<dbReference type="RefSeq" id="WP_066411822.1">
    <property type="nucleotide sequence ID" value="NZ_FKBS01000014.1"/>
</dbReference>
<dbReference type="CDD" id="cd03450">
    <property type="entry name" value="NodN"/>
    <property type="match status" value="1"/>
</dbReference>
<dbReference type="InterPro" id="IPR039375">
    <property type="entry name" value="NodN-like"/>
</dbReference>
<feature type="domain" description="MaoC-like" evidence="1">
    <location>
        <begin position="14"/>
        <end position="121"/>
    </location>
</feature>
<evidence type="ECO:0000313" key="3">
    <source>
        <dbReference type="Proteomes" id="UP000077037"/>
    </source>
</evidence>
<sequence length="154" mass="17210">MDKHSFDSIAALQAFVGQPAAQGQPIVIDQDMIDAYARIVHDEQWIHVDADRARTDSPFGTTIAHGLLTLSLITGWYHQLFAFPNRKLALNYGFDKVRFPAPVPSGSAVVGRFSLTRVDALADNEARCTWHVDVCVQGAERPVMVAQWLMQLRY</sequence>